<dbReference type="VEuPathDB" id="FungiDB:ASPSYDRAFT_1161179"/>
<dbReference type="PRINTS" id="PR00753">
    <property type="entry name" value="ACCSYNTHASE"/>
</dbReference>
<dbReference type="EMBL" id="KV878594">
    <property type="protein sequence ID" value="OJJ54554.1"/>
    <property type="molecule type" value="Genomic_DNA"/>
</dbReference>
<dbReference type="PANTHER" id="PTHR43795:SF39">
    <property type="entry name" value="AMINOTRANSFERASE CLASS I_CLASSII DOMAIN-CONTAINING PROTEIN"/>
    <property type="match status" value="1"/>
</dbReference>
<evidence type="ECO:0000259" key="2">
    <source>
        <dbReference type="Pfam" id="PF00155"/>
    </source>
</evidence>
<dbReference type="InterPro" id="IPR004839">
    <property type="entry name" value="Aminotransferase_I/II_large"/>
</dbReference>
<reference evidence="4" key="1">
    <citation type="journal article" date="2017" name="Genome Biol.">
        <title>Comparative genomics reveals high biological diversity and specific adaptations in the industrially and medically important fungal genus Aspergillus.</title>
        <authorList>
            <person name="de Vries R.P."/>
            <person name="Riley R."/>
            <person name="Wiebenga A."/>
            <person name="Aguilar-Osorio G."/>
            <person name="Amillis S."/>
            <person name="Uchima C.A."/>
            <person name="Anderluh G."/>
            <person name="Asadollahi M."/>
            <person name="Askin M."/>
            <person name="Barry K."/>
            <person name="Battaglia E."/>
            <person name="Bayram O."/>
            <person name="Benocci T."/>
            <person name="Braus-Stromeyer S.A."/>
            <person name="Caldana C."/>
            <person name="Canovas D."/>
            <person name="Cerqueira G.C."/>
            <person name="Chen F."/>
            <person name="Chen W."/>
            <person name="Choi C."/>
            <person name="Clum A."/>
            <person name="Dos Santos R.A."/>
            <person name="Damasio A.R."/>
            <person name="Diallinas G."/>
            <person name="Emri T."/>
            <person name="Fekete E."/>
            <person name="Flipphi M."/>
            <person name="Freyberg S."/>
            <person name="Gallo A."/>
            <person name="Gournas C."/>
            <person name="Habgood R."/>
            <person name="Hainaut M."/>
            <person name="Harispe M.L."/>
            <person name="Henrissat B."/>
            <person name="Hilden K.S."/>
            <person name="Hope R."/>
            <person name="Hossain A."/>
            <person name="Karabika E."/>
            <person name="Karaffa L."/>
            <person name="Karanyi Z."/>
            <person name="Krasevec N."/>
            <person name="Kuo A."/>
            <person name="Kusch H."/>
            <person name="LaButti K."/>
            <person name="Lagendijk E.L."/>
            <person name="Lapidus A."/>
            <person name="Levasseur A."/>
            <person name="Lindquist E."/>
            <person name="Lipzen A."/>
            <person name="Logrieco A.F."/>
            <person name="MacCabe A."/>
            <person name="Maekelae M.R."/>
            <person name="Malavazi I."/>
            <person name="Melin P."/>
            <person name="Meyer V."/>
            <person name="Mielnichuk N."/>
            <person name="Miskei M."/>
            <person name="Molnar A.P."/>
            <person name="Mule G."/>
            <person name="Ngan C.Y."/>
            <person name="Orejas M."/>
            <person name="Orosz E."/>
            <person name="Ouedraogo J.P."/>
            <person name="Overkamp K.M."/>
            <person name="Park H.-S."/>
            <person name="Perrone G."/>
            <person name="Piumi F."/>
            <person name="Punt P.J."/>
            <person name="Ram A.F."/>
            <person name="Ramon A."/>
            <person name="Rauscher S."/>
            <person name="Record E."/>
            <person name="Riano-Pachon D.M."/>
            <person name="Robert V."/>
            <person name="Roehrig J."/>
            <person name="Ruller R."/>
            <person name="Salamov A."/>
            <person name="Salih N.S."/>
            <person name="Samson R.A."/>
            <person name="Sandor E."/>
            <person name="Sanguinetti M."/>
            <person name="Schuetze T."/>
            <person name="Sepcic K."/>
            <person name="Shelest E."/>
            <person name="Sherlock G."/>
            <person name="Sophianopoulou V."/>
            <person name="Squina F.M."/>
            <person name="Sun H."/>
            <person name="Susca A."/>
            <person name="Todd R.B."/>
            <person name="Tsang A."/>
            <person name="Unkles S.E."/>
            <person name="van de Wiele N."/>
            <person name="van Rossen-Uffink D."/>
            <person name="Oliveira J.V."/>
            <person name="Vesth T.C."/>
            <person name="Visser J."/>
            <person name="Yu J.-H."/>
            <person name="Zhou M."/>
            <person name="Andersen M.R."/>
            <person name="Archer D.B."/>
            <person name="Baker S.E."/>
            <person name="Benoit I."/>
            <person name="Brakhage A.A."/>
            <person name="Braus G.H."/>
            <person name="Fischer R."/>
            <person name="Frisvad J.C."/>
            <person name="Goldman G.H."/>
            <person name="Houbraken J."/>
            <person name="Oakley B."/>
            <person name="Pocsi I."/>
            <person name="Scazzocchio C."/>
            <person name="Seiboth B."/>
            <person name="vanKuyk P.A."/>
            <person name="Wortman J."/>
            <person name="Dyer P.S."/>
            <person name="Grigoriev I.V."/>
        </authorList>
    </citation>
    <scope>NUCLEOTIDE SEQUENCE [LARGE SCALE GENOMIC DNA]</scope>
    <source>
        <strain evidence="4">CBS 593.65</strain>
    </source>
</reference>
<evidence type="ECO:0000256" key="1">
    <source>
        <dbReference type="ARBA" id="ARBA00022898"/>
    </source>
</evidence>
<dbReference type="OrthoDB" id="7042322at2759"/>
<dbReference type="AlphaFoldDB" id="A0A1L9T540"/>
<proteinExistence type="predicted"/>
<sequence length="463" mass="52456">MGSLEPDSCPYQQYYLSQRGAYNCTDREIWSPREKLVMSPWSIRNPDGIRILLRLAENSLLHNFVGEFIEGQLAVDASKHLTYSTGPRGSLRLRRAVATFLQKEFRARRTITQDDIVITSGLTSALDSITWAICNEGDSILIPTPFYNGFHIDLTARSNAKVVGVTWDDIRGFSGFDDMFRPEFNRAALEAALCRSKKAGIEPRALLISNPHNPLGRCYPPETLREFILFCGRHKLHFISDEIYAKSVFENPAITGNRSFVSALSLDTKGLIDPNLFHVLYGASKDFCLNGLRIGAVYTKNKGIMGAMASISPFSWSPHIIQDVWAAMLEDGKWTNQLFTQNQTLMAENYALATSFLREHDISYYEMNAGVFIWVDLRRFLFPKSTCSEPNFAVLRNTSPDISLYKEREAFIVNRCIDNGVMISAGTIYATPELGWFRITFTVGKYALEEGLRRIWKSLEQLQ</sequence>
<dbReference type="GO" id="GO:0030170">
    <property type="term" value="F:pyridoxal phosphate binding"/>
    <property type="evidence" value="ECO:0007669"/>
    <property type="project" value="InterPro"/>
</dbReference>
<dbReference type="InterPro" id="IPR050478">
    <property type="entry name" value="Ethylene_sulfur-biosynth"/>
</dbReference>
<dbReference type="CDD" id="cd00609">
    <property type="entry name" value="AAT_like"/>
    <property type="match status" value="1"/>
</dbReference>
<organism evidence="3 4">
    <name type="scientific">Aspergillus sydowii CBS 593.65</name>
    <dbReference type="NCBI Taxonomy" id="1036612"/>
    <lineage>
        <taxon>Eukaryota</taxon>
        <taxon>Fungi</taxon>
        <taxon>Dikarya</taxon>
        <taxon>Ascomycota</taxon>
        <taxon>Pezizomycotina</taxon>
        <taxon>Eurotiomycetes</taxon>
        <taxon>Eurotiomycetidae</taxon>
        <taxon>Eurotiales</taxon>
        <taxon>Aspergillaceae</taxon>
        <taxon>Aspergillus</taxon>
        <taxon>Aspergillus subgen. Nidulantes</taxon>
    </lineage>
</organism>
<dbReference type="Proteomes" id="UP000184356">
    <property type="component" value="Unassembled WGS sequence"/>
</dbReference>
<dbReference type="RefSeq" id="XP_040698360.1">
    <property type="nucleotide sequence ID" value="XM_040840089.1"/>
</dbReference>
<dbReference type="InterPro" id="IPR015421">
    <property type="entry name" value="PyrdxlP-dep_Trfase_major"/>
</dbReference>
<dbReference type="Gene3D" id="3.40.640.10">
    <property type="entry name" value="Type I PLP-dependent aspartate aminotransferase-like (Major domain)"/>
    <property type="match status" value="1"/>
</dbReference>
<name>A0A1L9T540_9EURO</name>
<evidence type="ECO:0000313" key="3">
    <source>
        <dbReference type="EMBL" id="OJJ54554.1"/>
    </source>
</evidence>
<feature type="domain" description="Aminotransferase class I/classII large" evidence="2">
    <location>
        <begin position="53"/>
        <end position="455"/>
    </location>
</feature>
<protein>
    <recommendedName>
        <fullName evidence="2">Aminotransferase class I/classII large domain-containing protein</fullName>
    </recommendedName>
</protein>
<accession>A0A1L9T540</accession>
<dbReference type="GeneID" id="63756162"/>
<evidence type="ECO:0000313" key="4">
    <source>
        <dbReference type="Proteomes" id="UP000184356"/>
    </source>
</evidence>
<dbReference type="STRING" id="1036612.A0A1L9T540"/>
<dbReference type="GO" id="GO:0006520">
    <property type="term" value="P:amino acid metabolic process"/>
    <property type="evidence" value="ECO:0007669"/>
    <property type="project" value="TreeGrafter"/>
</dbReference>
<keyword evidence="4" id="KW-1185">Reference proteome</keyword>
<dbReference type="PANTHER" id="PTHR43795">
    <property type="entry name" value="BIFUNCTIONAL ASPARTATE AMINOTRANSFERASE AND GLUTAMATE/ASPARTATE-PREPHENATE AMINOTRANSFERASE-RELATED"/>
    <property type="match status" value="1"/>
</dbReference>
<gene>
    <name evidence="3" type="ORF">ASPSYDRAFT_1161179</name>
</gene>
<keyword evidence="1" id="KW-0663">Pyridoxal phosphate</keyword>
<dbReference type="Pfam" id="PF00155">
    <property type="entry name" value="Aminotran_1_2"/>
    <property type="match status" value="1"/>
</dbReference>
<dbReference type="SUPFAM" id="SSF53383">
    <property type="entry name" value="PLP-dependent transferases"/>
    <property type="match status" value="1"/>
</dbReference>
<dbReference type="GO" id="GO:0008483">
    <property type="term" value="F:transaminase activity"/>
    <property type="evidence" value="ECO:0007669"/>
    <property type="project" value="TreeGrafter"/>
</dbReference>
<dbReference type="Gene3D" id="3.90.1150.10">
    <property type="entry name" value="Aspartate Aminotransferase, domain 1"/>
    <property type="match status" value="1"/>
</dbReference>
<dbReference type="InterPro" id="IPR015424">
    <property type="entry name" value="PyrdxlP-dep_Trfase"/>
</dbReference>
<dbReference type="InterPro" id="IPR015422">
    <property type="entry name" value="PyrdxlP-dep_Trfase_small"/>
</dbReference>